<accession>A0AAV4Y028</accession>
<sequence length="112" mass="12520">MVKDHENVLKLSDIFGFQQAVRGGLGFSGPNTLFHLAGRMGVHYKLKAKYQQFSIHRDFRYENQPEKTPETTRENCQQPLRVGIFSEEGDRVGGQGGAPTGPSPCGIWRRSA</sequence>
<evidence type="ECO:0000313" key="2">
    <source>
        <dbReference type="EMBL" id="GIY99800.1"/>
    </source>
</evidence>
<protein>
    <submittedName>
        <fullName evidence="2">Uncharacterized protein</fullName>
    </submittedName>
</protein>
<evidence type="ECO:0000256" key="1">
    <source>
        <dbReference type="SAM" id="MobiDB-lite"/>
    </source>
</evidence>
<comment type="caution">
    <text evidence="2">The sequence shown here is derived from an EMBL/GenBank/DDBJ whole genome shotgun (WGS) entry which is preliminary data.</text>
</comment>
<evidence type="ECO:0000313" key="3">
    <source>
        <dbReference type="Proteomes" id="UP001054945"/>
    </source>
</evidence>
<proteinExistence type="predicted"/>
<organism evidence="2 3">
    <name type="scientific">Caerostris extrusa</name>
    <name type="common">Bark spider</name>
    <name type="synonym">Caerostris bankana</name>
    <dbReference type="NCBI Taxonomy" id="172846"/>
    <lineage>
        <taxon>Eukaryota</taxon>
        <taxon>Metazoa</taxon>
        <taxon>Ecdysozoa</taxon>
        <taxon>Arthropoda</taxon>
        <taxon>Chelicerata</taxon>
        <taxon>Arachnida</taxon>
        <taxon>Araneae</taxon>
        <taxon>Araneomorphae</taxon>
        <taxon>Entelegynae</taxon>
        <taxon>Araneoidea</taxon>
        <taxon>Araneidae</taxon>
        <taxon>Caerostris</taxon>
    </lineage>
</organism>
<dbReference type="EMBL" id="BPLR01001085">
    <property type="protein sequence ID" value="GIY99800.1"/>
    <property type="molecule type" value="Genomic_DNA"/>
</dbReference>
<dbReference type="AlphaFoldDB" id="A0AAV4Y028"/>
<name>A0AAV4Y028_CAEEX</name>
<reference evidence="2 3" key="1">
    <citation type="submission" date="2021-06" db="EMBL/GenBank/DDBJ databases">
        <title>Caerostris extrusa draft genome.</title>
        <authorList>
            <person name="Kono N."/>
            <person name="Arakawa K."/>
        </authorList>
    </citation>
    <scope>NUCLEOTIDE SEQUENCE [LARGE SCALE GENOMIC DNA]</scope>
</reference>
<feature type="region of interest" description="Disordered" evidence="1">
    <location>
        <begin position="88"/>
        <end position="112"/>
    </location>
</feature>
<dbReference type="Proteomes" id="UP001054945">
    <property type="component" value="Unassembled WGS sequence"/>
</dbReference>
<keyword evidence="3" id="KW-1185">Reference proteome</keyword>
<gene>
    <name evidence="2" type="ORF">CEXT_22801</name>
</gene>